<accession>A0ACC1TDA5</accession>
<dbReference type="Proteomes" id="UP001148662">
    <property type="component" value="Unassembled WGS sequence"/>
</dbReference>
<keyword evidence="2" id="KW-1185">Reference proteome</keyword>
<organism evidence="1 2">
    <name type="scientific">Phlebia brevispora</name>
    <dbReference type="NCBI Taxonomy" id="194682"/>
    <lineage>
        <taxon>Eukaryota</taxon>
        <taxon>Fungi</taxon>
        <taxon>Dikarya</taxon>
        <taxon>Basidiomycota</taxon>
        <taxon>Agaricomycotina</taxon>
        <taxon>Agaricomycetes</taxon>
        <taxon>Polyporales</taxon>
        <taxon>Meruliaceae</taxon>
        <taxon>Phlebia</taxon>
    </lineage>
</organism>
<evidence type="ECO:0000313" key="2">
    <source>
        <dbReference type="Proteomes" id="UP001148662"/>
    </source>
</evidence>
<gene>
    <name evidence="1" type="ORF">NM688_g1062</name>
</gene>
<sequence length="210" mass="22397">MSQSISSNAPAIRRDFGRPGGRSHNGEIISGSGYAEHTVRPALPLQVSLLYLREIPKLRIELTPDTHTSAPVQLKSARSTRRAGDEEHGDVQADGVSRGASMMSGRATVGETEMIDIVAAAASPQPPSSHAQEKPEHPSIGMRTSGEPYVYGHAPIPQTAGQTASGQGMNNGLRLQSSPERLRSRSPFAFSVSSTESFATLPPPYNDVRD</sequence>
<proteinExistence type="predicted"/>
<evidence type="ECO:0000313" key="1">
    <source>
        <dbReference type="EMBL" id="KAJ3558200.1"/>
    </source>
</evidence>
<name>A0ACC1TDA5_9APHY</name>
<dbReference type="EMBL" id="JANHOG010000104">
    <property type="protein sequence ID" value="KAJ3558200.1"/>
    <property type="molecule type" value="Genomic_DNA"/>
</dbReference>
<reference evidence="1" key="1">
    <citation type="submission" date="2022-07" db="EMBL/GenBank/DDBJ databases">
        <title>Genome Sequence of Phlebia brevispora.</title>
        <authorList>
            <person name="Buettner E."/>
        </authorList>
    </citation>
    <scope>NUCLEOTIDE SEQUENCE</scope>
    <source>
        <strain evidence="1">MPL23</strain>
    </source>
</reference>
<protein>
    <submittedName>
        <fullName evidence="1">Uncharacterized protein</fullName>
    </submittedName>
</protein>
<comment type="caution">
    <text evidence="1">The sequence shown here is derived from an EMBL/GenBank/DDBJ whole genome shotgun (WGS) entry which is preliminary data.</text>
</comment>